<protein>
    <submittedName>
        <fullName evidence="2">Uncharacterized protein</fullName>
    </submittedName>
</protein>
<reference evidence="2" key="1">
    <citation type="submission" date="2017-05" db="UniProtKB">
        <authorList>
            <consortium name="EnsemblMetazoa"/>
        </authorList>
    </citation>
    <scope>IDENTIFICATION</scope>
</reference>
<dbReference type="InParanoid" id="A0A1X7SM13"/>
<dbReference type="AlphaFoldDB" id="A0A1X7SM13"/>
<evidence type="ECO:0000256" key="1">
    <source>
        <dbReference type="SAM" id="MobiDB-lite"/>
    </source>
</evidence>
<dbReference type="EnsemblMetazoa" id="Aqu2.1.03060_001">
    <property type="protein sequence ID" value="Aqu2.1.03060_001"/>
    <property type="gene ID" value="Aqu2.1.03060"/>
</dbReference>
<organism evidence="2">
    <name type="scientific">Amphimedon queenslandica</name>
    <name type="common">Sponge</name>
    <dbReference type="NCBI Taxonomy" id="400682"/>
    <lineage>
        <taxon>Eukaryota</taxon>
        <taxon>Metazoa</taxon>
        <taxon>Porifera</taxon>
        <taxon>Demospongiae</taxon>
        <taxon>Heteroscleromorpha</taxon>
        <taxon>Haplosclerida</taxon>
        <taxon>Niphatidae</taxon>
        <taxon>Amphimedon</taxon>
    </lineage>
</organism>
<proteinExistence type="predicted"/>
<accession>A0A1X7SM13</accession>
<name>A0A1X7SM13_AMPQE</name>
<evidence type="ECO:0000313" key="2">
    <source>
        <dbReference type="EnsemblMetazoa" id="Aqu2.1.03060_001"/>
    </source>
</evidence>
<feature type="region of interest" description="Disordered" evidence="1">
    <location>
        <begin position="1"/>
        <end position="23"/>
    </location>
</feature>
<sequence>SNLLSSSTEFKFSTHSGSISLTK</sequence>